<dbReference type="Gene3D" id="3.10.450.50">
    <property type="match status" value="1"/>
</dbReference>
<reference evidence="2 3" key="1">
    <citation type="submission" date="2018-03" db="EMBL/GenBank/DDBJ databases">
        <title>Genomic Encyclopedia of Archaeal and Bacterial Type Strains, Phase II (KMG-II): from individual species to whole genera.</title>
        <authorList>
            <person name="Goeker M."/>
        </authorList>
    </citation>
    <scope>NUCLEOTIDE SEQUENCE [LARGE SCALE GENOMIC DNA]</scope>
    <source>
        <strain evidence="2 3">DSM 100065</strain>
    </source>
</reference>
<dbReference type="RefSeq" id="WP_106349177.1">
    <property type="nucleotide sequence ID" value="NZ_PVUE01000008.1"/>
</dbReference>
<proteinExistence type="predicted"/>
<keyword evidence="3" id="KW-1185">Reference proteome</keyword>
<dbReference type="SUPFAM" id="SSF54427">
    <property type="entry name" value="NTF2-like"/>
    <property type="match status" value="1"/>
</dbReference>
<evidence type="ECO:0000313" key="2">
    <source>
        <dbReference type="EMBL" id="PRZ41801.1"/>
    </source>
</evidence>
<accession>A0A2T0ZZL6</accession>
<feature type="domain" description="SnoaL-like" evidence="1">
    <location>
        <begin position="9"/>
        <end position="83"/>
    </location>
</feature>
<gene>
    <name evidence="2" type="ORF">CLV47_108160</name>
</gene>
<dbReference type="Pfam" id="PF12680">
    <property type="entry name" value="SnoaL_2"/>
    <property type="match status" value="1"/>
</dbReference>
<name>A0A2T0ZZL6_9ACTN</name>
<dbReference type="InterPro" id="IPR037401">
    <property type="entry name" value="SnoaL-like"/>
</dbReference>
<sequence length="124" mass="14111">MTAIAALADKFFEAIKTGDLAVLDELYSPDVSVWHNYDEVNQNREESKRTLSWLNRKAGPLRYVDIRRVVLEDGFVQQHVVELGGIAEGLRMPAMLRVYCDGRQIHRIEEYVDPGPLNAKLAAR</sequence>
<organism evidence="2 3">
    <name type="scientific">Antricoccus suffuscus</name>
    <dbReference type="NCBI Taxonomy" id="1629062"/>
    <lineage>
        <taxon>Bacteria</taxon>
        <taxon>Bacillati</taxon>
        <taxon>Actinomycetota</taxon>
        <taxon>Actinomycetes</taxon>
        <taxon>Geodermatophilales</taxon>
        <taxon>Antricoccaceae</taxon>
        <taxon>Antricoccus</taxon>
    </lineage>
</organism>
<dbReference type="EMBL" id="PVUE01000008">
    <property type="protein sequence ID" value="PRZ41801.1"/>
    <property type="molecule type" value="Genomic_DNA"/>
</dbReference>
<dbReference type="InterPro" id="IPR032710">
    <property type="entry name" value="NTF2-like_dom_sf"/>
</dbReference>
<dbReference type="OrthoDB" id="7207122at2"/>
<protein>
    <submittedName>
        <fullName evidence="2">Ketosteroid isomerase-like protein</fullName>
    </submittedName>
</protein>
<comment type="caution">
    <text evidence="2">The sequence shown here is derived from an EMBL/GenBank/DDBJ whole genome shotgun (WGS) entry which is preliminary data.</text>
</comment>
<evidence type="ECO:0000259" key="1">
    <source>
        <dbReference type="Pfam" id="PF12680"/>
    </source>
</evidence>
<keyword evidence="2" id="KW-0413">Isomerase</keyword>
<dbReference type="GO" id="GO:0016853">
    <property type="term" value="F:isomerase activity"/>
    <property type="evidence" value="ECO:0007669"/>
    <property type="project" value="UniProtKB-KW"/>
</dbReference>
<evidence type="ECO:0000313" key="3">
    <source>
        <dbReference type="Proteomes" id="UP000237752"/>
    </source>
</evidence>
<dbReference type="Proteomes" id="UP000237752">
    <property type="component" value="Unassembled WGS sequence"/>
</dbReference>
<dbReference type="AlphaFoldDB" id="A0A2T0ZZL6"/>